<reference evidence="1 2" key="1">
    <citation type="submission" date="2019-03" db="EMBL/GenBank/DDBJ databases">
        <title>First draft genome of Liparis tanakae, snailfish: a comprehensive survey of snailfish specific genes.</title>
        <authorList>
            <person name="Kim W."/>
            <person name="Song I."/>
            <person name="Jeong J.-H."/>
            <person name="Kim D."/>
            <person name="Kim S."/>
            <person name="Ryu S."/>
            <person name="Song J.Y."/>
            <person name="Lee S.K."/>
        </authorList>
    </citation>
    <scope>NUCLEOTIDE SEQUENCE [LARGE SCALE GENOMIC DNA]</scope>
    <source>
        <tissue evidence="1">Muscle</tissue>
    </source>
</reference>
<proteinExistence type="predicted"/>
<organism evidence="1 2">
    <name type="scientific">Liparis tanakae</name>
    <name type="common">Tanaka's snailfish</name>
    <dbReference type="NCBI Taxonomy" id="230148"/>
    <lineage>
        <taxon>Eukaryota</taxon>
        <taxon>Metazoa</taxon>
        <taxon>Chordata</taxon>
        <taxon>Craniata</taxon>
        <taxon>Vertebrata</taxon>
        <taxon>Euteleostomi</taxon>
        <taxon>Actinopterygii</taxon>
        <taxon>Neopterygii</taxon>
        <taxon>Teleostei</taxon>
        <taxon>Neoteleostei</taxon>
        <taxon>Acanthomorphata</taxon>
        <taxon>Eupercaria</taxon>
        <taxon>Perciformes</taxon>
        <taxon>Cottioidei</taxon>
        <taxon>Cottales</taxon>
        <taxon>Liparidae</taxon>
        <taxon>Liparis</taxon>
    </lineage>
</organism>
<keyword evidence="2" id="KW-1185">Reference proteome</keyword>
<protein>
    <submittedName>
        <fullName evidence="1">Uncharacterized protein</fullName>
    </submittedName>
</protein>
<gene>
    <name evidence="1" type="ORF">EYF80_057649</name>
</gene>
<name>A0A4Z2EVB8_9TELE</name>
<dbReference type="Proteomes" id="UP000314294">
    <property type="component" value="Unassembled WGS sequence"/>
</dbReference>
<dbReference type="AlphaFoldDB" id="A0A4Z2EVB8"/>
<evidence type="ECO:0000313" key="2">
    <source>
        <dbReference type="Proteomes" id="UP000314294"/>
    </source>
</evidence>
<sequence length="166" mass="18154">MGGGRSFSGLQLYRYSNRPPASSWTRATLGQAEAGQAKGGCRRSVTLGEKFTAPRRGQIEAPTAAEWGFWLRSEKHLAVGPERLAWGSVCRAHGLLTKLLAAYSVVRFVGFLSQCLLDLRLVSSSLCIENVNMTMSHIGTLVKFSLADAPLLFLFHVKVCIVVHAY</sequence>
<accession>A0A4Z2EVB8</accession>
<evidence type="ECO:0000313" key="1">
    <source>
        <dbReference type="EMBL" id="TNN32192.1"/>
    </source>
</evidence>
<comment type="caution">
    <text evidence="1">The sequence shown here is derived from an EMBL/GenBank/DDBJ whole genome shotgun (WGS) entry which is preliminary data.</text>
</comment>
<dbReference type="EMBL" id="SRLO01002853">
    <property type="protein sequence ID" value="TNN32192.1"/>
    <property type="molecule type" value="Genomic_DNA"/>
</dbReference>